<evidence type="ECO:0000313" key="1">
    <source>
        <dbReference type="EMBL" id="EEO29635.1"/>
    </source>
</evidence>
<sequence length="65" mass="7391">MNESTVTFWQTMTFVQILLKAKIMGLKARMKMTLMQLQAMLAGRSVSDGFWKVHRWKAGSVKGGK</sequence>
<organism evidence="1 2">
    <name type="scientific">Oxalobacter formigenes OXCC13</name>
    <dbReference type="NCBI Taxonomy" id="556269"/>
    <lineage>
        <taxon>Bacteria</taxon>
        <taxon>Pseudomonadati</taxon>
        <taxon>Pseudomonadota</taxon>
        <taxon>Betaproteobacteria</taxon>
        <taxon>Burkholderiales</taxon>
        <taxon>Oxalobacteraceae</taxon>
        <taxon>Oxalobacter</taxon>
    </lineage>
</organism>
<dbReference type="GeneID" id="77135427"/>
<proteinExistence type="predicted"/>
<dbReference type="AlphaFoldDB" id="C3X8V9"/>
<dbReference type="HOGENOM" id="CLU_2845615_0_0_4"/>
<gene>
    <name evidence="1" type="ORF">OFBG_00663</name>
</gene>
<dbReference type="EMBL" id="GG658170">
    <property type="protein sequence ID" value="EEO29635.1"/>
    <property type="molecule type" value="Genomic_DNA"/>
</dbReference>
<keyword evidence="2" id="KW-1185">Reference proteome</keyword>
<dbReference type="STRING" id="847.BRW83_1567"/>
<name>C3X8V9_OXAFO</name>
<evidence type="ECO:0000313" key="2">
    <source>
        <dbReference type="Proteomes" id="UP000005089"/>
    </source>
</evidence>
<protein>
    <submittedName>
        <fullName evidence="1">Uncharacterized protein</fullName>
    </submittedName>
</protein>
<dbReference type="Proteomes" id="UP000005089">
    <property type="component" value="Unassembled WGS sequence"/>
</dbReference>
<dbReference type="RefSeq" id="WP_005880265.1">
    <property type="nucleotide sequence ID" value="NZ_CP019430.1"/>
</dbReference>
<reference evidence="1 2" key="1">
    <citation type="submission" date="2009-02" db="EMBL/GenBank/DDBJ databases">
        <title>The Genome Sequence of Oxalobacter formigenes OXCC13.</title>
        <authorList>
            <consortium name="The Broad Institute Genome Sequencing Platform"/>
            <person name="Ward D."/>
            <person name="Young S.K."/>
            <person name="Kodira C.D."/>
            <person name="Zeng Q."/>
            <person name="Koehrsen M."/>
            <person name="Alvarado L."/>
            <person name="Berlin A."/>
            <person name="Borenstein D."/>
            <person name="Chen Z."/>
            <person name="Engels R."/>
            <person name="Freedman E."/>
            <person name="Gellesch M."/>
            <person name="Goldberg J."/>
            <person name="Griggs A."/>
            <person name="Gujja S."/>
            <person name="Heiman D."/>
            <person name="Hepburn T."/>
            <person name="Howarth C."/>
            <person name="Jen D."/>
            <person name="Larson L."/>
            <person name="Lewis B."/>
            <person name="Mehta T."/>
            <person name="Park D."/>
            <person name="Pearson M."/>
            <person name="Roberts A."/>
            <person name="Saif S."/>
            <person name="Shea T."/>
            <person name="Shenoy N."/>
            <person name="Sisk P."/>
            <person name="Stolte C."/>
            <person name="Sykes S."/>
            <person name="Walk T."/>
            <person name="White J."/>
            <person name="Yandava C."/>
            <person name="Allison M.J."/>
            <person name="Lander E."/>
            <person name="Nusbaum C."/>
            <person name="Galagan J."/>
            <person name="Birren B."/>
        </authorList>
    </citation>
    <scope>NUCLEOTIDE SEQUENCE [LARGE SCALE GENOMIC DNA]</scope>
    <source>
        <strain evidence="1 2">OXCC13</strain>
    </source>
</reference>
<accession>C3X8V9</accession>